<evidence type="ECO:0008006" key="13">
    <source>
        <dbReference type="Google" id="ProtNLM"/>
    </source>
</evidence>
<dbReference type="EnsemblMetazoa" id="G20854.8">
    <property type="protein sequence ID" value="G20854.8:cds"/>
    <property type="gene ID" value="G20854"/>
</dbReference>
<dbReference type="Proteomes" id="UP000005408">
    <property type="component" value="Unassembled WGS sequence"/>
</dbReference>
<evidence type="ECO:0000256" key="3">
    <source>
        <dbReference type="ARBA" id="ARBA00022448"/>
    </source>
</evidence>
<name>A0A8W8JU82_MAGGI</name>
<feature type="transmembrane region" description="Helical" evidence="10">
    <location>
        <begin position="135"/>
        <end position="156"/>
    </location>
</feature>
<evidence type="ECO:0000313" key="11">
    <source>
        <dbReference type="EnsemblMetazoa" id="G20854.8:cds"/>
    </source>
</evidence>
<keyword evidence="5 9" id="KW-0812">Transmembrane</keyword>
<accession>A0A8W8JU82</accession>
<evidence type="ECO:0000256" key="6">
    <source>
        <dbReference type="ARBA" id="ARBA00022737"/>
    </source>
</evidence>
<evidence type="ECO:0000256" key="9">
    <source>
        <dbReference type="RuleBase" id="RU000477"/>
    </source>
</evidence>
<dbReference type="FunFam" id="1.20.1080.10:FF:000009">
    <property type="entry name" value="aquaporin-4 isoform X1"/>
    <property type="match status" value="1"/>
</dbReference>
<keyword evidence="12" id="KW-1185">Reference proteome</keyword>
<dbReference type="InterPro" id="IPR023271">
    <property type="entry name" value="Aquaporin-like"/>
</dbReference>
<organism evidence="11 12">
    <name type="scientific">Magallana gigas</name>
    <name type="common">Pacific oyster</name>
    <name type="synonym">Crassostrea gigas</name>
    <dbReference type="NCBI Taxonomy" id="29159"/>
    <lineage>
        <taxon>Eukaryota</taxon>
        <taxon>Metazoa</taxon>
        <taxon>Spiralia</taxon>
        <taxon>Lophotrochozoa</taxon>
        <taxon>Mollusca</taxon>
        <taxon>Bivalvia</taxon>
        <taxon>Autobranchia</taxon>
        <taxon>Pteriomorphia</taxon>
        <taxon>Ostreida</taxon>
        <taxon>Ostreoidea</taxon>
        <taxon>Ostreidae</taxon>
        <taxon>Magallana</taxon>
    </lineage>
</organism>
<dbReference type="GO" id="GO:0015250">
    <property type="term" value="F:water channel activity"/>
    <property type="evidence" value="ECO:0007669"/>
    <property type="project" value="TreeGrafter"/>
</dbReference>
<dbReference type="InterPro" id="IPR000425">
    <property type="entry name" value="MIP"/>
</dbReference>
<dbReference type="GO" id="GO:0048878">
    <property type="term" value="P:chemical homeostasis"/>
    <property type="evidence" value="ECO:0007669"/>
    <property type="project" value="UniProtKB-ARBA"/>
</dbReference>
<reference evidence="11" key="1">
    <citation type="submission" date="2022-08" db="UniProtKB">
        <authorList>
            <consortium name="EnsemblMetazoa"/>
        </authorList>
    </citation>
    <scope>IDENTIFICATION</scope>
    <source>
        <strain evidence="11">05x7-T-G4-1.051#20</strain>
    </source>
</reference>
<evidence type="ECO:0000256" key="5">
    <source>
        <dbReference type="ARBA" id="ARBA00022692"/>
    </source>
</evidence>
<keyword evidence="8 10" id="KW-0472">Membrane</keyword>
<dbReference type="Pfam" id="PF00230">
    <property type="entry name" value="MIP"/>
    <property type="match status" value="1"/>
</dbReference>
<evidence type="ECO:0000256" key="10">
    <source>
        <dbReference type="SAM" id="Phobius"/>
    </source>
</evidence>
<dbReference type="PRINTS" id="PR00783">
    <property type="entry name" value="MINTRINSICP"/>
</dbReference>
<dbReference type="SUPFAM" id="SSF81338">
    <property type="entry name" value="Aquaporin-like"/>
    <property type="match status" value="1"/>
</dbReference>
<evidence type="ECO:0000256" key="2">
    <source>
        <dbReference type="ARBA" id="ARBA00006175"/>
    </source>
</evidence>
<evidence type="ECO:0000256" key="8">
    <source>
        <dbReference type="ARBA" id="ARBA00023136"/>
    </source>
</evidence>
<dbReference type="InterPro" id="IPR034294">
    <property type="entry name" value="Aquaporin_transptr"/>
</dbReference>
<feature type="transmembrane region" description="Helical" evidence="10">
    <location>
        <begin position="207"/>
        <end position="230"/>
    </location>
</feature>
<proteinExistence type="inferred from homology"/>
<keyword evidence="3 9" id="KW-0813">Transport</keyword>
<keyword evidence="6" id="KW-0677">Repeat</keyword>
<evidence type="ECO:0000256" key="4">
    <source>
        <dbReference type="ARBA" id="ARBA00022475"/>
    </source>
</evidence>
<comment type="similarity">
    <text evidence="2 9">Belongs to the MIP/aquaporin (TC 1.A.8) family.</text>
</comment>
<feature type="transmembrane region" description="Helical" evidence="10">
    <location>
        <begin position="12"/>
        <end position="36"/>
    </location>
</feature>
<feature type="transmembrane region" description="Helical" evidence="10">
    <location>
        <begin position="48"/>
        <end position="67"/>
    </location>
</feature>
<evidence type="ECO:0000256" key="1">
    <source>
        <dbReference type="ARBA" id="ARBA00004651"/>
    </source>
</evidence>
<feature type="transmembrane region" description="Helical" evidence="10">
    <location>
        <begin position="93"/>
        <end position="115"/>
    </location>
</feature>
<dbReference type="PROSITE" id="PS00221">
    <property type="entry name" value="MIP"/>
    <property type="match status" value="1"/>
</dbReference>
<keyword evidence="4" id="KW-1003">Cell membrane</keyword>
<dbReference type="PANTHER" id="PTHR19139">
    <property type="entry name" value="AQUAPORIN TRANSPORTER"/>
    <property type="match status" value="1"/>
</dbReference>
<dbReference type="AlphaFoldDB" id="A0A8W8JU82"/>
<protein>
    <recommendedName>
        <fullName evidence="13">Aquaporin-4</fullName>
    </recommendedName>
</protein>
<evidence type="ECO:0000313" key="12">
    <source>
        <dbReference type="Proteomes" id="UP000005408"/>
    </source>
</evidence>
<dbReference type="CDD" id="cd00333">
    <property type="entry name" value="MIP"/>
    <property type="match status" value="1"/>
</dbReference>
<keyword evidence="7 10" id="KW-1133">Transmembrane helix</keyword>
<comment type="subcellular location">
    <subcellularLocation>
        <location evidence="1">Cell membrane</location>
        <topology evidence="1">Multi-pass membrane protein</topology>
    </subcellularLocation>
</comment>
<dbReference type="NCBIfam" id="TIGR00861">
    <property type="entry name" value="MIP"/>
    <property type="match status" value="1"/>
</dbReference>
<dbReference type="GO" id="GO:0005886">
    <property type="term" value="C:plasma membrane"/>
    <property type="evidence" value="ECO:0007669"/>
    <property type="project" value="UniProtKB-SubCell"/>
</dbReference>
<dbReference type="InterPro" id="IPR022357">
    <property type="entry name" value="MIP_CS"/>
</dbReference>
<feature type="transmembrane region" description="Helical" evidence="10">
    <location>
        <begin position="168"/>
        <end position="187"/>
    </location>
</feature>
<dbReference type="PANTHER" id="PTHR19139:SF199">
    <property type="entry name" value="MIP17260P"/>
    <property type="match status" value="1"/>
</dbReference>
<sequence length="285" mass="30323">MRENLEDLTSPNLWRAGAAELLGTLFLVFFGCATATGQQNQADTTVDYVQISLTFGLIVGTMVWGIAHVSGGHINPAVTLAALVTRRVSIVRALMYIVSQLIGAIVGAAILFGLTPAAARGGLGVNGMSGDVTEAQGFGVEVMITFVLVFTVLASIDEKRTDLKGSAPLTIGLAVAVGHLVAIAYTGCSMNPARSFGPAVIQNAWDAHWVFWIGPMVGSFVAALLYEYIFSAGATLGRTKRCLTRSRAPSEPEKSEELEKVEICELDEKKDLESEDEQAKTQNGQ</sequence>
<dbReference type="Gene3D" id="1.20.1080.10">
    <property type="entry name" value="Glycerol uptake facilitator protein"/>
    <property type="match status" value="1"/>
</dbReference>
<dbReference type="PROSITE" id="PS51257">
    <property type="entry name" value="PROKAR_LIPOPROTEIN"/>
    <property type="match status" value="1"/>
</dbReference>
<evidence type="ECO:0000256" key="7">
    <source>
        <dbReference type="ARBA" id="ARBA00022989"/>
    </source>
</evidence>